<sequence length="377" mass="41259">MSAFFAWLGQLPALAQIPIIVLAFAALVGAILFFVEIAPRSGTIYTVIRLVVCVAAPLLVLLAAGSYWWASAAAAVLGGVFFIVDYRSRAGAGYLFQLFGFLSPAVLLLVIGLVIPTIQTTVQAFMNSRGTAFIGLDNFIWVFTQPEAIRTVLNTIVWVLIAPLVSTIAGLAYAVFIDKSRGEKYFKIMVFMPMAISFVGASIIWRFVYTSRPADQNQIGLLNQIVVWFGGQPVDFIANEPWNTLFLIIVLIWVQTGFAMVVLSAAIKGVPAEQLEAAELDGTNAWQKFTNVTVPGIRSSLIVVLTTISIASLKVFDIVRTMTAGANDTSVIANEMYTQFKNFELGRSAAFAVVLFLLVLPIVIYNARQIQKQREIR</sequence>
<reference evidence="9 10" key="1">
    <citation type="submission" date="2019-03" db="EMBL/GenBank/DDBJ databases">
        <title>Genomics of glacier-inhabiting Cryobacterium strains.</title>
        <authorList>
            <person name="Liu Q."/>
            <person name="Xin Y.-H."/>
        </authorList>
    </citation>
    <scope>NUCLEOTIDE SEQUENCE [LARGE SCALE GENOMIC DNA]</scope>
    <source>
        <strain evidence="9 10">RHLT2-21</strain>
    </source>
</reference>
<comment type="caution">
    <text evidence="9">The sequence shown here is derived from an EMBL/GenBank/DDBJ whole genome shotgun (WGS) entry which is preliminary data.</text>
</comment>
<keyword evidence="3" id="KW-1003">Cell membrane</keyword>
<evidence type="ECO:0000256" key="1">
    <source>
        <dbReference type="ARBA" id="ARBA00004651"/>
    </source>
</evidence>
<keyword evidence="2 7" id="KW-0813">Transport</keyword>
<name>A0A4V3IC77_9MICO</name>
<dbReference type="GO" id="GO:0005886">
    <property type="term" value="C:plasma membrane"/>
    <property type="evidence" value="ECO:0007669"/>
    <property type="project" value="UniProtKB-SubCell"/>
</dbReference>
<dbReference type="InterPro" id="IPR035906">
    <property type="entry name" value="MetI-like_sf"/>
</dbReference>
<dbReference type="RefSeq" id="WP_134511002.1">
    <property type="nucleotide sequence ID" value="NZ_SOFM01000051.1"/>
</dbReference>
<evidence type="ECO:0000256" key="3">
    <source>
        <dbReference type="ARBA" id="ARBA00022475"/>
    </source>
</evidence>
<proteinExistence type="inferred from homology"/>
<dbReference type="EMBL" id="SOFM01000051">
    <property type="protein sequence ID" value="TFB99505.1"/>
    <property type="molecule type" value="Genomic_DNA"/>
</dbReference>
<evidence type="ECO:0000256" key="4">
    <source>
        <dbReference type="ARBA" id="ARBA00022692"/>
    </source>
</evidence>
<dbReference type="AlphaFoldDB" id="A0A4V3IC77"/>
<accession>A0A4V3IC77</accession>
<feature type="domain" description="ABC transmembrane type-1" evidence="8">
    <location>
        <begin position="152"/>
        <end position="366"/>
    </location>
</feature>
<feature type="transmembrane region" description="Helical" evidence="7">
    <location>
        <begin position="156"/>
        <end position="176"/>
    </location>
</feature>
<feature type="transmembrane region" description="Helical" evidence="7">
    <location>
        <begin position="98"/>
        <end position="118"/>
    </location>
</feature>
<evidence type="ECO:0000256" key="2">
    <source>
        <dbReference type="ARBA" id="ARBA00022448"/>
    </source>
</evidence>
<comment type="subcellular location">
    <subcellularLocation>
        <location evidence="1 7">Cell membrane</location>
        <topology evidence="1 7">Multi-pass membrane protein</topology>
    </subcellularLocation>
</comment>
<dbReference type="InterPro" id="IPR000515">
    <property type="entry name" value="MetI-like"/>
</dbReference>
<dbReference type="PANTHER" id="PTHR30193:SF18">
    <property type="entry name" value="OSMOPROTECTIVE COMPOUNDS UPTAKE PERMEASE PROTEIN GGTC"/>
    <property type="match status" value="1"/>
</dbReference>
<keyword evidence="4 7" id="KW-0812">Transmembrane</keyword>
<dbReference type="PANTHER" id="PTHR30193">
    <property type="entry name" value="ABC TRANSPORTER PERMEASE PROTEIN"/>
    <property type="match status" value="1"/>
</dbReference>
<keyword evidence="6 7" id="KW-0472">Membrane</keyword>
<feature type="transmembrane region" description="Helical" evidence="7">
    <location>
        <begin position="245"/>
        <end position="267"/>
    </location>
</feature>
<evidence type="ECO:0000313" key="9">
    <source>
        <dbReference type="EMBL" id="TFB99505.1"/>
    </source>
</evidence>
<organism evidence="9 10">
    <name type="scientific">Cryobacterium mannosilyticum</name>
    <dbReference type="NCBI Taxonomy" id="1259190"/>
    <lineage>
        <taxon>Bacteria</taxon>
        <taxon>Bacillati</taxon>
        <taxon>Actinomycetota</taxon>
        <taxon>Actinomycetes</taxon>
        <taxon>Micrococcales</taxon>
        <taxon>Microbacteriaceae</taxon>
        <taxon>Cryobacterium</taxon>
    </lineage>
</organism>
<dbReference type="InterPro" id="IPR051393">
    <property type="entry name" value="ABC_transporter_permease"/>
</dbReference>
<evidence type="ECO:0000256" key="6">
    <source>
        <dbReference type="ARBA" id="ARBA00023136"/>
    </source>
</evidence>
<feature type="transmembrane region" description="Helical" evidence="7">
    <location>
        <begin position="13"/>
        <end position="35"/>
    </location>
</feature>
<protein>
    <submittedName>
        <fullName evidence="9">Sugar ABC transporter permease</fullName>
    </submittedName>
</protein>
<dbReference type="Gene3D" id="1.10.3720.10">
    <property type="entry name" value="MetI-like"/>
    <property type="match status" value="1"/>
</dbReference>
<feature type="transmembrane region" description="Helical" evidence="7">
    <location>
        <begin position="188"/>
        <end position="209"/>
    </location>
</feature>
<dbReference type="PROSITE" id="PS50928">
    <property type="entry name" value="ABC_TM1"/>
    <property type="match status" value="1"/>
</dbReference>
<feature type="transmembrane region" description="Helical" evidence="7">
    <location>
        <begin position="42"/>
        <end position="61"/>
    </location>
</feature>
<dbReference type="Pfam" id="PF00528">
    <property type="entry name" value="BPD_transp_1"/>
    <property type="match status" value="1"/>
</dbReference>
<comment type="similarity">
    <text evidence="7">Belongs to the binding-protein-dependent transport system permease family.</text>
</comment>
<evidence type="ECO:0000256" key="7">
    <source>
        <dbReference type="RuleBase" id="RU363032"/>
    </source>
</evidence>
<keyword evidence="10" id="KW-1185">Reference proteome</keyword>
<feature type="transmembrane region" description="Helical" evidence="7">
    <location>
        <begin position="349"/>
        <end position="367"/>
    </location>
</feature>
<gene>
    <name evidence="9" type="ORF">E3O32_16875</name>
</gene>
<evidence type="ECO:0000313" key="10">
    <source>
        <dbReference type="Proteomes" id="UP000297643"/>
    </source>
</evidence>
<dbReference type="SUPFAM" id="SSF161098">
    <property type="entry name" value="MetI-like"/>
    <property type="match status" value="1"/>
</dbReference>
<dbReference type="GO" id="GO:0055085">
    <property type="term" value="P:transmembrane transport"/>
    <property type="evidence" value="ECO:0007669"/>
    <property type="project" value="InterPro"/>
</dbReference>
<keyword evidence="5 7" id="KW-1133">Transmembrane helix</keyword>
<dbReference type="Proteomes" id="UP000297643">
    <property type="component" value="Unassembled WGS sequence"/>
</dbReference>
<evidence type="ECO:0000259" key="8">
    <source>
        <dbReference type="PROSITE" id="PS50928"/>
    </source>
</evidence>
<evidence type="ECO:0000256" key="5">
    <source>
        <dbReference type="ARBA" id="ARBA00022989"/>
    </source>
</evidence>